<proteinExistence type="inferred from homology"/>
<dbReference type="CDD" id="cd13925">
    <property type="entry name" value="RPF"/>
    <property type="match status" value="1"/>
</dbReference>
<dbReference type="EMBL" id="JARUMK010000001">
    <property type="protein sequence ID" value="MEH0560926.1"/>
    <property type="molecule type" value="Genomic_DNA"/>
</dbReference>
<dbReference type="CDD" id="cd00118">
    <property type="entry name" value="LysM"/>
    <property type="match status" value="1"/>
</dbReference>
<comment type="caution">
    <text evidence="5">The sequence shown here is derived from an EMBL/GenBank/DDBJ whole genome shotgun (WGS) entry which is preliminary data.</text>
</comment>
<dbReference type="Gene3D" id="1.10.530.10">
    <property type="match status" value="1"/>
</dbReference>
<feature type="compositionally biased region" description="Gly residues" evidence="3">
    <location>
        <begin position="159"/>
        <end position="168"/>
    </location>
</feature>
<evidence type="ECO:0000256" key="3">
    <source>
        <dbReference type="SAM" id="MobiDB-lite"/>
    </source>
</evidence>
<dbReference type="Gene3D" id="3.10.350.10">
    <property type="entry name" value="LysM domain"/>
    <property type="match status" value="1"/>
</dbReference>
<evidence type="ECO:0000256" key="2">
    <source>
        <dbReference type="ARBA" id="ARBA00022801"/>
    </source>
</evidence>
<sequence length="279" mass="28263">MPASPLAKRPVESVLALLLVLLSVLGLAGRSVADAPAQAPARTPAQAAPAQAAPARAVIAPTVVAPTVTAGTDWDRIAECESNGRWGINTGNGYHGGLQFAPSTWRAYGGGQYAPRADLASKSEQIAVAERVRRSQGLGAWPTCGRLGANGTSSSSSSGGSGSSGSVGGSDTAQAAPERQSTGSSNSGSSGSTSSGSTADSSHHDDDSTAGSDSGTTHHYSEDLVDADTHVVEPGDCLSVIAERADVDGGWPALYELNREILDQGPHLIFPGQHLRLNA</sequence>
<dbReference type="InterPro" id="IPR036779">
    <property type="entry name" value="LysM_dom_sf"/>
</dbReference>
<reference evidence="5 6" key="1">
    <citation type="submission" date="2023-04" db="EMBL/GenBank/DDBJ databases">
        <title>Genomic diversity of scab-causing Streptomyces spp. in the province of Quebec, Canada.</title>
        <authorList>
            <person name="Biessy A."/>
            <person name="Cadieux M."/>
            <person name="Ciotola M."/>
            <person name="Filion M."/>
        </authorList>
    </citation>
    <scope>NUCLEOTIDE SEQUENCE [LARGE SCALE GENOMIC DNA]</scope>
    <source>
        <strain evidence="5 6">B21-103</strain>
    </source>
</reference>
<evidence type="ECO:0000259" key="4">
    <source>
        <dbReference type="PROSITE" id="PS51782"/>
    </source>
</evidence>
<feature type="compositionally biased region" description="Low complexity" evidence="3">
    <location>
        <begin position="181"/>
        <end position="200"/>
    </location>
</feature>
<dbReference type="InterPro" id="IPR018392">
    <property type="entry name" value="LysM"/>
</dbReference>
<dbReference type="PROSITE" id="PS51782">
    <property type="entry name" value="LYSM"/>
    <property type="match status" value="1"/>
</dbReference>
<evidence type="ECO:0000313" key="5">
    <source>
        <dbReference type="EMBL" id="MEH0560926.1"/>
    </source>
</evidence>
<dbReference type="PANTHER" id="PTHR34700">
    <property type="entry name" value="POTASSIUM BINDING PROTEIN KBP"/>
    <property type="match status" value="1"/>
</dbReference>
<dbReference type="Proteomes" id="UP001382181">
    <property type="component" value="Unassembled WGS sequence"/>
</dbReference>
<gene>
    <name evidence="5" type="ORF">QBA37_16985</name>
</gene>
<evidence type="ECO:0000313" key="6">
    <source>
        <dbReference type="Proteomes" id="UP001382181"/>
    </source>
</evidence>
<keyword evidence="2" id="KW-0378">Hydrolase</keyword>
<accession>A0ABU8A3J7</accession>
<protein>
    <submittedName>
        <fullName evidence="5">Transglycosylase family protein</fullName>
    </submittedName>
</protein>
<feature type="domain" description="LysM" evidence="4">
    <location>
        <begin position="228"/>
        <end position="277"/>
    </location>
</feature>
<dbReference type="SUPFAM" id="SSF53955">
    <property type="entry name" value="Lysozyme-like"/>
    <property type="match status" value="1"/>
</dbReference>
<dbReference type="SUPFAM" id="SSF54106">
    <property type="entry name" value="LysM domain"/>
    <property type="match status" value="1"/>
</dbReference>
<evidence type="ECO:0000256" key="1">
    <source>
        <dbReference type="ARBA" id="ARBA00010830"/>
    </source>
</evidence>
<comment type="similarity">
    <text evidence="1">Belongs to the transglycosylase family. Rpf subfamily.</text>
</comment>
<dbReference type="InterPro" id="IPR010618">
    <property type="entry name" value="RPF"/>
</dbReference>
<name>A0ABU8A3J7_9ACTN</name>
<dbReference type="PANTHER" id="PTHR34700:SF4">
    <property type="entry name" value="PHAGE-LIKE ELEMENT PBSX PROTEIN XKDP"/>
    <property type="match status" value="1"/>
</dbReference>
<dbReference type="InterPro" id="IPR023346">
    <property type="entry name" value="Lysozyme-like_dom_sf"/>
</dbReference>
<feature type="compositionally biased region" description="Low complexity" evidence="3">
    <location>
        <begin position="209"/>
        <end position="218"/>
    </location>
</feature>
<dbReference type="RefSeq" id="WP_334557359.1">
    <property type="nucleotide sequence ID" value="NZ_JARUMK010000001.1"/>
</dbReference>
<keyword evidence="6" id="KW-1185">Reference proteome</keyword>
<organism evidence="5 6">
    <name type="scientific">Streptomyces silvae</name>
    <dbReference type="NCBI Taxonomy" id="2803812"/>
    <lineage>
        <taxon>Bacteria</taxon>
        <taxon>Bacillati</taxon>
        <taxon>Actinomycetota</taxon>
        <taxon>Actinomycetes</taxon>
        <taxon>Kitasatosporales</taxon>
        <taxon>Streptomycetaceae</taxon>
        <taxon>Streptomyces</taxon>
    </lineage>
</organism>
<dbReference type="InterPro" id="IPR052196">
    <property type="entry name" value="Bact_Kbp"/>
</dbReference>
<dbReference type="Pfam" id="PF06737">
    <property type="entry name" value="Transglycosylas"/>
    <property type="match status" value="1"/>
</dbReference>
<feature type="region of interest" description="Disordered" evidence="3">
    <location>
        <begin position="139"/>
        <end position="220"/>
    </location>
</feature>